<dbReference type="Pfam" id="PF02197">
    <property type="entry name" value="RIIa"/>
    <property type="match status" value="1"/>
</dbReference>
<dbReference type="CDD" id="cd12102">
    <property type="entry name" value="DD_RIbeta_PKA"/>
    <property type="match status" value="1"/>
</dbReference>
<dbReference type="GO" id="GO:0030552">
    <property type="term" value="F:cAMP binding"/>
    <property type="evidence" value="ECO:0007669"/>
    <property type="project" value="UniProtKB-KW"/>
</dbReference>
<dbReference type="GO" id="GO:0005829">
    <property type="term" value="C:cytosol"/>
    <property type="evidence" value="ECO:0007669"/>
    <property type="project" value="TreeGrafter"/>
</dbReference>
<gene>
    <name evidence="6" type="ORF">UY3_12263</name>
</gene>
<dbReference type="SUPFAM" id="SSF47391">
    <property type="entry name" value="Dimerization-anchoring domain of cAMP-dependent PK regulatory subunit"/>
    <property type="match status" value="1"/>
</dbReference>
<feature type="domain" description="RIIa" evidence="5">
    <location>
        <begin position="25"/>
        <end position="62"/>
    </location>
</feature>
<reference evidence="7" key="1">
    <citation type="journal article" date="2013" name="Nat. Genet.">
        <title>The draft genomes of soft-shell turtle and green sea turtle yield insights into the development and evolution of the turtle-specific body plan.</title>
        <authorList>
            <person name="Wang Z."/>
            <person name="Pascual-Anaya J."/>
            <person name="Zadissa A."/>
            <person name="Li W."/>
            <person name="Niimura Y."/>
            <person name="Huang Z."/>
            <person name="Li C."/>
            <person name="White S."/>
            <person name="Xiong Z."/>
            <person name="Fang D."/>
            <person name="Wang B."/>
            <person name="Ming Y."/>
            <person name="Chen Y."/>
            <person name="Zheng Y."/>
            <person name="Kuraku S."/>
            <person name="Pignatelli M."/>
            <person name="Herrero J."/>
            <person name="Beal K."/>
            <person name="Nozawa M."/>
            <person name="Li Q."/>
            <person name="Wang J."/>
            <person name="Zhang H."/>
            <person name="Yu L."/>
            <person name="Shigenobu S."/>
            <person name="Wang J."/>
            <person name="Liu J."/>
            <person name="Flicek P."/>
            <person name="Searle S."/>
            <person name="Wang J."/>
            <person name="Kuratani S."/>
            <person name="Yin Y."/>
            <person name="Aken B."/>
            <person name="Zhang G."/>
            <person name="Irie N."/>
        </authorList>
    </citation>
    <scope>NUCLEOTIDE SEQUENCE [LARGE SCALE GENOMIC DNA]</scope>
</reference>
<evidence type="ECO:0000256" key="2">
    <source>
        <dbReference type="ARBA" id="ARBA00022566"/>
    </source>
</evidence>
<dbReference type="InterPro" id="IPR050503">
    <property type="entry name" value="cAMP-dep_PK_reg_su-like"/>
</dbReference>
<dbReference type="Gene3D" id="1.20.890.10">
    <property type="entry name" value="cAMP-dependent protein kinase regulatory subunit, dimerization-anchoring domain"/>
    <property type="match status" value="1"/>
</dbReference>
<dbReference type="GO" id="GO:0005952">
    <property type="term" value="C:cAMP-dependent protein kinase complex"/>
    <property type="evidence" value="ECO:0007669"/>
    <property type="project" value="InterPro"/>
</dbReference>
<evidence type="ECO:0000256" key="3">
    <source>
        <dbReference type="ARBA" id="ARBA00023149"/>
    </source>
</evidence>
<evidence type="ECO:0000313" key="6">
    <source>
        <dbReference type="EMBL" id="EMP30633.1"/>
    </source>
</evidence>
<dbReference type="AlphaFoldDB" id="M7BET3"/>
<keyword evidence="3" id="KW-0114">cAMP</keyword>
<dbReference type="Proteomes" id="UP000031443">
    <property type="component" value="Unassembled WGS sequence"/>
</dbReference>
<evidence type="ECO:0000259" key="5">
    <source>
        <dbReference type="SMART" id="SM00394"/>
    </source>
</evidence>
<accession>M7BET3</accession>
<organism evidence="6 7">
    <name type="scientific">Chelonia mydas</name>
    <name type="common">Green sea-turtle</name>
    <name type="synonym">Chelonia agassizi</name>
    <dbReference type="NCBI Taxonomy" id="8469"/>
    <lineage>
        <taxon>Eukaryota</taxon>
        <taxon>Metazoa</taxon>
        <taxon>Chordata</taxon>
        <taxon>Craniata</taxon>
        <taxon>Vertebrata</taxon>
        <taxon>Euteleostomi</taxon>
        <taxon>Archelosauria</taxon>
        <taxon>Testudinata</taxon>
        <taxon>Testudines</taxon>
        <taxon>Cryptodira</taxon>
        <taxon>Durocryptodira</taxon>
        <taxon>Americhelydia</taxon>
        <taxon>Chelonioidea</taxon>
        <taxon>Cheloniidae</taxon>
        <taxon>Chelonia</taxon>
    </lineage>
</organism>
<name>M7BET3_CHEMY</name>
<evidence type="ECO:0000313" key="7">
    <source>
        <dbReference type="Proteomes" id="UP000031443"/>
    </source>
</evidence>
<dbReference type="PANTHER" id="PTHR11635:SF126">
    <property type="entry name" value="CAMP-DEPENDENT PROTEIN KINASE TYPE I-BETA REGULATORY SUBUNIT"/>
    <property type="match status" value="1"/>
</dbReference>
<dbReference type="InterPro" id="IPR042818">
    <property type="entry name" value="RIbeta_DD"/>
</dbReference>
<keyword evidence="2" id="KW-0547">Nucleotide-binding</keyword>
<feature type="region of interest" description="Disordered" evidence="4">
    <location>
        <begin position="66"/>
        <end position="98"/>
    </location>
</feature>
<keyword evidence="7" id="KW-1185">Reference proteome</keyword>
<dbReference type="FunFam" id="1.20.890.10:FF:000001">
    <property type="entry name" value="cAMP-dependent protein kinase type I-alpha regulatory subunit"/>
    <property type="match status" value="1"/>
</dbReference>
<proteinExistence type="inferred from homology"/>
<dbReference type="GO" id="GO:0004862">
    <property type="term" value="F:cAMP-dependent protein kinase inhibitor activity"/>
    <property type="evidence" value="ECO:0007669"/>
    <property type="project" value="TreeGrafter"/>
</dbReference>
<dbReference type="GO" id="GO:0034236">
    <property type="term" value="F:protein kinase A catalytic subunit binding"/>
    <property type="evidence" value="ECO:0007669"/>
    <property type="project" value="TreeGrafter"/>
</dbReference>
<keyword evidence="2" id="KW-0116">cAMP-binding</keyword>
<dbReference type="SMART" id="SM00394">
    <property type="entry name" value="RIIa"/>
    <property type="match status" value="1"/>
</dbReference>
<dbReference type="EMBL" id="KB548907">
    <property type="protein sequence ID" value="EMP30633.1"/>
    <property type="molecule type" value="Genomic_DNA"/>
</dbReference>
<evidence type="ECO:0000256" key="1">
    <source>
        <dbReference type="ARBA" id="ARBA00005753"/>
    </source>
</evidence>
<dbReference type="GO" id="GO:0016301">
    <property type="term" value="F:kinase activity"/>
    <property type="evidence" value="ECO:0007669"/>
    <property type="project" value="UniProtKB-KW"/>
</dbReference>
<comment type="similarity">
    <text evidence="1">Belongs to the cAMP-dependent kinase regulatory chain family.</text>
</comment>
<evidence type="ECO:0000256" key="4">
    <source>
        <dbReference type="SAM" id="MobiDB-lite"/>
    </source>
</evidence>
<keyword evidence="6" id="KW-0808">Transferase</keyword>
<dbReference type="STRING" id="8469.M7BET3"/>
<sequence length="210" mass="23309">MAASSSCNVEEDESLKGCELYVQKHNIQQILKECIVNLCIAKPDRPMKFLREHFEKLEKEECKQILARQKSNSQSDSHDDEISPPPPNPVVKARRRRGGVSAEVYTEEDAVSYVRKVIPKDYKTMTALAKAISKNVLFAHLDDNERRKLYGTSNLSHGVLVDLDCGQSLPSPYAGTIGGLRALQGVYAVESASPPPNLDLQSQVPICTQK</sequence>
<keyword evidence="6" id="KW-0418">Kinase</keyword>
<dbReference type="PANTHER" id="PTHR11635">
    <property type="entry name" value="CAMP-DEPENDENT PROTEIN KINASE REGULATORY CHAIN"/>
    <property type="match status" value="1"/>
</dbReference>
<protein>
    <submittedName>
        <fullName evidence="6">cAMP-dependent protein kinase type I-beta regulatory subunit</fullName>
    </submittedName>
</protein>
<dbReference type="InterPro" id="IPR003117">
    <property type="entry name" value="cAMP_dep_PK_reg_su_I/II_a/b"/>
</dbReference>